<accession>A0ABC9AG04</accession>
<feature type="compositionally biased region" description="Polar residues" evidence="1">
    <location>
        <begin position="80"/>
        <end position="94"/>
    </location>
</feature>
<feature type="signal peptide" evidence="2">
    <location>
        <begin position="1"/>
        <end position="25"/>
    </location>
</feature>
<feature type="chain" id="PRO_5044743471" description="Secreted protein" evidence="2">
    <location>
        <begin position="26"/>
        <end position="118"/>
    </location>
</feature>
<evidence type="ECO:0000256" key="2">
    <source>
        <dbReference type="SAM" id="SignalP"/>
    </source>
</evidence>
<keyword evidence="2" id="KW-0732">Signal</keyword>
<evidence type="ECO:0000256" key="1">
    <source>
        <dbReference type="SAM" id="MobiDB-lite"/>
    </source>
</evidence>
<evidence type="ECO:0000313" key="3">
    <source>
        <dbReference type="EMBL" id="CAL4976629.1"/>
    </source>
</evidence>
<name>A0ABC9AG04_9POAL</name>
<reference evidence="3 4" key="2">
    <citation type="submission" date="2024-10" db="EMBL/GenBank/DDBJ databases">
        <authorList>
            <person name="Ryan C."/>
        </authorList>
    </citation>
    <scope>NUCLEOTIDE SEQUENCE [LARGE SCALE GENOMIC DNA]</scope>
</reference>
<proteinExistence type="predicted"/>
<keyword evidence="4" id="KW-1185">Reference proteome</keyword>
<feature type="region of interest" description="Disordered" evidence="1">
    <location>
        <begin position="27"/>
        <end position="118"/>
    </location>
</feature>
<organism evidence="3 4">
    <name type="scientific">Urochloa decumbens</name>
    <dbReference type="NCBI Taxonomy" id="240449"/>
    <lineage>
        <taxon>Eukaryota</taxon>
        <taxon>Viridiplantae</taxon>
        <taxon>Streptophyta</taxon>
        <taxon>Embryophyta</taxon>
        <taxon>Tracheophyta</taxon>
        <taxon>Spermatophyta</taxon>
        <taxon>Magnoliopsida</taxon>
        <taxon>Liliopsida</taxon>
        <taxon>Poales</taxon>
        <taxon>Poaceae</taxon>
        <taxon>PACMAD clade</taxon>
        <taxon>Panicoideae</taxon>
        <taxon>Panicodae</taxon>
        <taxon>Paniceae</taxon>
        <taxon>Melinidinae</taxon>
        <taxon>Urochloa</taxon>
    </lineage>
</organism>
<sequence length="118" mass="11785">MAGYLTGVLLPALLVVHLLPAQAFARHAPAGSGGSPAVEIMYTAPTNDGPSPATGHGNQPSPHTAQDDGALNGDPGVTAASETNATFFNPSPNHGHSPATDESKLDDANVGEASSVHP</sequence>
<dbReference type="AlphaFoldDB" id="A0ABC9AG04"/>
<reference evidence="4" key="1">
    <citation type="submission" date="2024-06" db="EMBL/GenBank/DDBJ databases">
        <authorList>
            <person name="Ryan C."/>
        </authorList>
    </citation>
    <scope>NUCLEOTIDE SEQUENCE [LARGE SCALE GENOMIC DNA]</scope>
</reference>
<evidence type="ECO:0008006" key="5">
    <source>
        <dbReference type="Google" id="ProtNLM"/>
    </source>
</evidence>
<evidence type="ECO:0000313" key="4">
    <source>
        <dbReference type="Proteomes" id="UP001497457"/>
    </source>
</evidence>
<gene>
    <name evidence="3" type="ORF">URODEC1_LOCUS53702</name>
</gene>
<protein>
    <recommendedName>
        <fullName evidence="5">Secreted protein</fullName>
    </recommendedName>
</protein>
<dbReference type="EMBL" id="OZ075130">
    <property type="protein sequence ID" value="CAL4976629.1"/>
    <property type="molecule type" value="Genomic_DNA"/>
</dbReference>
<dbReference type="Proteomes" id="UP001497457">
    <property type="component" value="Chromosome 20rd"/>
</dbReference>